<evidence type="ECO:0000313" key="2">
    <source>
        <dbReference type="EMBL" id="AFZ58371.1"/>
    </source>
</evidence>
<dbReference type="Proteomes" id="UP000010474">
    <property type="component" value="Chromosome"/>
</dbReference>
<dbReference type="EMBL" id="CP003659">
    <property type="protein sequence ID" value="AFZ58371.1"/>
    <property type="molecule type" value="Genomic_DNA"/>
</dbReference>
<dbReference type="SUPFAM" id="SSF52540">
    <property type="entry name" value="P-loop containing nucleoside triphosphate hydrolases"/>
    <property type="match status" value="1"/>
</dbReference>
<dbReference type="PRINTS" id="PR00364">
    <property type="entry name" value="DISEASERSIST"/>
</dbReference>
<accession>K9ZGQ9</accession>
<evidence type="ECO:0000313" key="3">
    <source>
        <dbReference type="Proteomes" id="UP000010474"/>
    </source>
</evidence>
<reference evidence="3" key="1">
    <citation type="journal article" date="2013" name="Proc. Natl. Acad. Sci. U.S.A.">
        <title>Improving the coverage of the cyanobacterial phylum using diversity-driven genome sequencing.</title>
        <authorList>
            <person name="Shih P.M."/>
            <person name="Wu D."/>
            <person name="Latifi A."/>
            <person name="Axen S.D."/>
            <person name="Fewer D.P."/>
            <person name="Talla E."/>
            <person name="Calteau A."/>
            <person name="Cai F."/>
            <person name="Tandeau de Marsac N."/>
            <person name="Rippka R."/>
            <person name="Herdman M."/>
            <person name="Sivonen K."/>
            <person name="Coursin T."/>
            <person name="Laurent T."/>
            <person name="Goodwin L."/>
            <person name="Nolan M."/>
            <person name="Davenport K.W."/>
            <person name="Han C.S."/>
            <person name="Rubin E.M."/>
            <person name="Eisen J.A."/>
            <person name="Woyke T."/>
            <person name="Gugger M."/>
            <person name="Kerfeld C.A."/>
        </authorList>
    </citation>
    <scope>NUCLEOTIDE SEQUENCE [LARGE SCALE GENOMIC DNA]</scope>
    <source>
        <strain evidence="3">ATCC 27899 / PCC 7122</strain>
    </source>
</reference>
<protein>
    <submittedName>
        <fullName evidence="2">WD40 repeat-containing protein</fullName>
    </submittedName>
</protein>
<dbReference type="SUPFAM" id="SSF46894">
    <property type="entry name" value="C-terminal effector domain of the bipartite response regulators"/>
    <property type="match status" value="1"/>
</dbReference>
<dbReference type="PATRIC" id="fig|272123.3.peg.3218"/>
<dbReference type="Gene3D" id="3.40.50.300">
    <property type="entry name" value="P-loop containing nucleotide triphosphate hydrolases"/>
    <property type="match status" value="1"/>
</dbReference>
<name>K9ZGQ9_ANACC</name>
<evidence type="ECO:0000259" key="1">
    <source>
        <dbReference type="Pfam" id="PF00931"/>
    </source>
</evidence>
<dbReference type="GO" id="GO:0003677">
    <property type="term" value="F:DNA binding"/>
    <property type="evidence" value="ECO:0007669"/>
    <property type="project" value="InterPro"/>
</dbReference>
<feature type="domain" description="NB-ARC" evidence="1">
    <location>
        <begin position="167"/>
        <end position="262"/>
    </location>
</feature>
<gene>
    <name evidence="2" type="ordered locus">Anacy_2949</name>
</gene>
<organism evidence="2 3">
    <name type="scientific">Anabaena cylindrica (strain ATCC 27899 / PCC 7122)</name>
    <dbReference type="NCBI Taxonomy" id="272123"/>
    <lineage>
        <taxon>Bacteria</taxon>
        <taxon>Bacillati</taxon>
        <taxon>Cyanobacteriota</taxon>
        <taxon>Cyanophyceae</taxon>
        <taxon>Nostocales</taxon>
        <taxon>Nostocaceae</taxon>
        <taxon>Anabaena</taxon>
    </lineage>
</organism>
<dbReference type="AlphaFoldDB" id="K9ZGQ9"/>
<dbReference type="Pfam" id="PF00931">
    <property type="entry name" value="NB-ARC"/>
    <property type="match status" value="1"/>
</dbReference>
<sequence>MVVVNSQVTEEEFIEAQKNWELEKLYIDLASVKRKALTPVEKKLLRGLLCGCSPAEIANKLYQSRSSSTVRVYLSNGLYKYIEDMLGNQLGYSVKVKNWSHVTHLLEKAGYKKNWFQVKPITTFIKNTREQEIELLKIKSSNIQDWGEAIDISSFSGRIKELTTASKWILQNHCRLVVLLGMGGIGKTAFSIKLTEEIQEQFEYVIWRSLHLCPSIDAMLNNIVQILLPTIEIDQTATLNTKISQLISCLRKVRCLLVLDNVDSILSSNDRDETQAQSSVEASKLDLGSQIQYRPGYEGYGELIRRIGDSQHQSCLLLTSREKPPEIAAIEGEKLPVRSLNLTGLSKTEGLAILKTKGLAELEYTECTVLIDWYAGNPLFLKLVATTIQDLFGGSVYQFLEQGTLVFGEIRRSLEQQFNRLSELEKYMMYYLVLNPDCTSVMTLKTNMIPGWPVRLGQRLILETIELLRRRSLLDIEAANLSLSTVWRNYLIERLMEKDFQYWPEF</sequence>
<dbReference type="KEGG" id="acy:Anacy_2949"/>
<dbReference type="HOGENOM" id="CLU_025923_2_1_3"/>
<proteinExistence type="predicted"/>
<dbReference type="eggNOG" id="COG2771">
    <property type="taxonomic scope" value="Bacteria"/>
</dbReference>
<dbReference type="RefSeq" id="WP_015215001.1">
    <property type="nucleotide sequence ID" value="NC_019771.1"/>
</dbReference>
<dbReference type="InterPro" id="IPR027417">
    <property type="entry name" value="P-loop_NTPase"/>
</dbReference>
<dbReference type="GO" id="GO:0043531">
    <property type="term" value="F:ADP binding"/>
    <property type="evidence" value="ECO:0007669"/>
    <property type="project" value="InterPro"/>
</dbReference>
<dbReference type="OrthoDB" id="441260at2"/>
<dbReference type="InterPro" id="IPR002182">
    <property type="entry name" value="NB-ARC"/>
</dbReference>
<dbReference type="STRING" id="272123.Anacy_2949"/>
<dbReference type="GO" id="GO:0006355">
    <property type="term" value="P:regulation of DNA-templated transcription"/>
    <property type="evidence" value="ECO:0007669"/>
    <property type="project" value="InterPro"/>
</dbReference>
<dbReference type="eggNOG" id="COG3903">
    <property type="taxonomic scope" value="Bacteria"/>
</dbReference>
<dbReference type="PANTHER" id="PTHR47691:SF3">
    <property type="entry name" value="HTH-TYPE TRANSCRIPTIONAL REGULATOR RV0890C-RELATED"/>
    <property type="match status" value="1"/>
</dbReference>
<dbReference type="InterPro" id="IPR016032">
    <property type="entry name" value="Sig_transdc_resp-reg_C-effctor"/>
</dbReference>
<dbReference type="PANTHER" id="PTHR47691">
    <property type="entry name" value="REGULATOR-RELATED"/>
    <property type="match status" value="1"/>
</dbReference>
<keyword evidence="3" id="KW-1185">Reference proteome</keyword>